<feature type="binding site" evidence="11">
    <location>
        <begin position="281"/>
        <end position="283"/>
    </location>
    <ligand>
        <name>FMN</name>
        <dbReference type="ChEBI" id="CHEBI:58210"/>
    </ligand>
</feature>
<dbReference type="SUPFAM" id="SSF51395">
    <property type="entry name" value="FMN-linked oxidoreductases"/>
    <property type="match status" value="1"/>
</dbReference>
<dbReference type="GO" id="GO:0008299">
    <property type="term" value="P:isoprenoid biosynthetic process"/>
    <property type="evidence" value="ECO:0007669"/>
    <property type="project" value="UniProtKB-UniRule"/>
</dbReference>
<comment type="similarity">
    <text evidence="11">Belongs to the IPP isomerase type 2 family.</text>
</comment>
<feature type="binding site" evidence="11">
    <location>
        <begin position="302"/>
        <end position="303"/>
    </location>
    <ligand>
        <name>FMN</name>
        <dbReference type="ChEBI" id="CHEBI:58210"/>
    </ligand>
</feature>
<dbReference type="RefSeq" id="WP_113853877.1">
    <property type="nucleotide sequence ID" value="NZ_PDCH01000015.1"/>
</dbReference>
<evidence type="ECO:0000256" key="1">
    <source>
        <dbReference type="ARBA" id="ARBA00001917"/>
    </source>
</evidence>
<evidence type="ECO:0000256" key="7">
    <source>
        <dbReference type="ARBA" id="ARBA00022857"/>
    </source>
</evidence>
<dbReference type="PANTHER" id="PTHR43665:SF1">
    <property type="entry name" value="ISOPENTENYL-DIPHOSPHATE DELTA-ISOMERASE"/>
    <property type="match status" value="1"/>
</dbReference>
<feature type="binding site" evidence="11">
    <location>
        <position position="228"/>
    </location>
    <ligand>
        <name>FMN</name>
        <dbReference type="ChEBI" id="CHEBI:58210"/>
    </ligand>
</feature>
<feature type="binding site" evidence="11">
    <location>
        <position position="171"/>
    </location>
    <ligand>
        <name>substrate</name>
    </ligand>
</feature>
<feature type="binding site" evidence="11">
    <location>
        <position position="172"/>
    </location>
    <ligand>
        <name>Mg(2+)</name>
        <dbReference type="ChEBI" id="CHEBI:18420"/>
    </ligand>
</feature>
<dbReference type="EC" id="5.3.3.2" evidence="11"/>
<comment type="function">
    <text evidence="11">Involved in the biosynthesis of isoprenoids. Catalyzes the 1,3-allylic rearrangement of the homoallylic substrate isopentenyl (IPP) to its allylic isomer, dimethylallyl diphosphate (DMAPP).</text>
</comment>
<comment type="catalytic activity">
    <reaction evidence="11">
        <text>isopentenyl diphosphate = dimethylallyl diphosphate</text>
        <dbReference type="Rhea" id="RHEA:23284"/>
        <dbReference type="ChEBI" id="CHEBI:57623"/>
        <dbReference type="ChEBI" id="CHEBI:128769"/>
        <dbReference type="EC" id="5.3.3.2"/>
    </reaction>
</comment>
<evidence type="ECO:0000256" key="3">
    <source>
        <dbReference type="ARBA" id="ARBA00022630"/>
    </source>
</evidence>
<comment type="cofactor">
    <cofactor evidence="11">
        <name>NADPH</name>
        <dbReference type="ChEBI" id="CHEBI:57783"/>
    </cofactor>
</comment>
<evidence type="ECO:0000256" key="10">
    <source>
        <dbReference type="ARBA" id="ARBA00025810"/>
    </source>
</evidence>
<dbReference type="InterPro" id="IPR013785">
    <property type="entry name" value="Aldolase_TIM"/>
</dbReference>
<keyword evidence="9 11" id="KW-0413">Isomerase</keyword>
<dbReference type="HAMAP" id="MF_00354">
    <property type="entry name" value="Idi_2"/>
    <property type="match status" value="1"/>
</dbReference>
<dbReference type="InterPro" id="IPR000262">
    <property type="entry name" value="FMN-dep_DH"/>
</dbReference>
<comment type="cofactor">
    <cofactor evidence="11">
        <name>Mg(2+)</name>
        <dbReference type="ChEBI" id="CHEBI:18420"/>
    </cofactor>
</comment>
<gene>
    <name evidence="11" type="primary">fni</name>
    <name evidence="14" type="ORF">CRD59_06470</name>
</gene>
<feature type="binding site" evidence="11">
    <location>
        <position position="203"/>
    </location>
    <ligand>
        <name>FMN</name>
        <dbReference type="ChEBI" id="CHEBI:58210"/>
    </ligand>
</feature>
<evidence type="ECO:0000313" key="15">
    <source>
        <dbReference type="Proteomes" id="UP000252345"/>
    </source>
</evidence>
<keyword evidence="8 11" id="KW-0414">Isoprene biosynthesis</keyword>
<dbReference type="PIRSF" id="PIRSF003314">
    <property type="entry name" value="IPP_isomerase"/>
    <property type="match status" value="1"/>
</dbReference>
<feature type="binding site" evidence="11">
    <location>
        <position position="141"/>
    </location>
    <ligand>
        <name>FMN</name>
        <dbReference type="ChEBI" id="CHEBI:58210"/>
    </ligand>
</feature>
<name>A0A366KB31_9BIFI</name>
<evidence type="ECO:0000256" key="6">
    <source>
        <dbReference type="ARBA" id="ARBA00022842"/>
    </source>
</evidence>
<accession>A0A366KB31</accession>
<keyword evidence="5 11" id="KW-0479">Metal-binding</keyword>
<dbReference type="GO" id="GO:0000287">
    <property type="term" value="F:magnesium ion binding"/>
    <property type="evidence" value="ECO:0007669"/>
    <property type="project" value="UniProtKB-UniRule"/>
</dbReference>
<dbReference type="PANTHER" id="PTHR43665">
    <property type="entry name" value="ISOPENTENYL-DIPHOSPHATE DELTA-ISOMERASE"/>
    <property type="match status" value="1"/>
</dbReference>
<dbReference type="Pfam" id="PF01070">
    <property type="entry name" value="FMN_dh"/>
    <property type="match status" value="2"/>
</dbReference>
<comment type="subunit">
    <text evidence="10 11">Homooctamer. Dimer of tetramers.</text>
</comment>
<keyword evidence="15" id="KW-1185">Reference proteome</keyword>
<evidence type="ECO:0000256" key="11">
    <source>
        <dbReference type="HAMAP-Rule" id="MF_00354"/>
    </source>
</evidence>
<evidence type="ECO:0000256" key="12">
    <source>
        <dbReference type="SAM" id="MobiDB-lite"/>
    </source>
</evidence>
<keyword evidence="6 11" id="KW-0460">Magnesium</keyword>
<comment type="caution">
    <text evidence="11">Lacks conserved residue(s) required for the propagation of feature annotation.</text>
</comment>
<comment type="cofactor">
    <cofactor evidence="1 11">
        <name>FMN</name>
        <dbReference type="ChEBI" id="CHEBI:58210"/>
    </cofactor>
</comment>
<dbReference type="GO" id="GO:0005737">
    <property type="term" value="C:cytoplasm"/>
    <property type="evidence" value="ECO:0007669"/>
    <property type="project" value="UniProtKB-SubCell"/>
</dbReference>
<evidence type="ECO:0000313" key="14">
    <source>
        <dbReference type="EMBL" id="RBP98935.1"/>
    </source>
</evidence>
<dbReference type="GO" id="GO:0010181">
    <property type="term" value="F:FMN binding"/>
    <property type="evidence" value="ECO:0007669"/>
    <property type="project" value="UniProtKB-UniRule"/>
</dbReference>
<feature type="binding site" evidence="11">
    <location>
        <begin position="112"/>
        <end position="114"/>
    </location>
    <ligand>
        <name>substrate</name>
    </ligand>
</feature>
<dbReference type="OrthoDB" id="9795032at2"/>
<evidence type="ECO:0000256" key="4">
    <source>
        <dbReference type="ARBA" id="ARBA00022643"/>
    </source>
</evidence>
<dbReference type="InterPro" id="IPR011179">
    <property type="entry name" value="IPdP_isomerase"/>
</dbReference>
<comment type="subcellular location">
    <subcellularLocation>
        <location evidence="11">Cytoplasm</location>
    </subcellularLocation>
</comment>
<evidence type="ECO:0000256" key="5">
    <source>
        <dbReference type="ARBA" id="ARBA00022723"/>
    </source>
</evidence>
<keyword evidence="4 11" id="KW-0288">FMN</keyword>
<dbReference type="Gene3D" id="3.20.20.70">
    <property type="entry name" value="Aldolase class I"/>
    <property type="match status" value="1"/>
</dbReference>
<keyword evidence="2 11" id="KW-0963">Cytoplasm</keyword>
<dbReference type="NCBIfam" id="TIGR02151">
    <property type="entry name" value="IPP_isom_2"/>
    <property type="match status" value="1"/>
</dbReference>
<keyword evidence="7 11" id="KW-0521">NADP</keyword>
<dbReference type="AlphaFoldDB" id="A0A366KB31"/>
<feature type="binding site" evidence="11">
    <location>
        <position position="233"/>
    </location>
    <ligand>
        <name>FMN</name>
        <dbReference type="ChEBI" id="CHEBI:58210"/>
    </ligand>
</feature>
<feature type="binding site" evidence="11">
    <location>
        <begin position="25"/>
        <end position="26"/>
    </location>
    <ligand>
        <name>substrate</name>
    </ligand>
</feature>
<evidence type="ECO:0000256" key="9">
    <source>
        <dbReference type="ARBA" id="ARBA00023235"/>
    </source>
</evidence>
<feature type="region of interest" description="Disordered" evidence="12">
    <location>
        <begin position="1"/>
        <end position="24"/>
    </location>
</feature>
<feature type="binding site" evidence="11">
    <location>
        <begin position="82"/>
        <end position="84"/>
    </location>
    <ligand>
        <name>FMN</name>
        <dbReference type="ChEBI" id="CHEBI:58210"/>
    </ligand>
</feature>
<evidence type="ECO:0000259" key="13">
    <source>
        <dbReference type="Pfam" id="PF01070"/>
    </source>
</evidence>
<dbReference type="EMBL" id="PDCH01000015">
    <property type="protein sequence ID" value="RBP98935.1"/>
    <property type="molecule type" value="Genomic_DNA"/>
</dbReference>
<dbReference type="GO" id="GO:0070402">
    <property type="term" value="F:NADPH binding"/>
    <property type="evidence" value="ECO:0007669"/>
    <property type="project" value="UniProtKB-UniRule"/>
</dbReference>
<dbReference type="GO" id="GO:0004452">
    <property type="term" value="F:isopentenyl-diphosphate delta-isomerase activity"/>
    <property type="evidence" value="ECO:0007669"/>
    <property type="project" value="UniProtKB-UniRule"/>
</dbReference>
<dbReference type="Proteomes" id="UP000252345">
    <property type="component" value="Unassembled WGS sequence"/>
</dbReference>
<dbReference type="GO" id="GO:0016491">
    <property type="term" value="F:oxidoreductase activity"/>
    <property type="evidence" value="ECO:0007669"/>
    <property type="project" value="InterPro"/>
</dbReference>
<feature type="binding site" evidence="11">
    <location>
        <position position="112"/>
    </location>
    <ligand>
        <name>FMN</name>
        <dbReference type="ChEBI" id="CHEBI:58210"/>
    </ligand>
</feature>
<protein>
    <recommendedName>
        <fullName evidence="11">Isopentenyl-diphosphate delta-isomerase</fullName>
        <shortName evidence="11">IPP isomerase</shortName>
        <ecNumber evidence="11">5.3.3.2</ecNumber>
    </recommendedName>
    <alternativeName>
        <fullName evidence="11">Isopentenyl diphosphate:dimethylallyl diphosphate isomerase</fullName>
    </alternativeName>
    <alternativeName>
        <fullName evidence="11">Isopentenyl pyrophosphate isomerase</fullName>
    </alternativeName>
    <alternativeName>
        <fullName evidence="11">Type 2 isopentenyl diphosphate isomerase</fullName>
        <shortName evidence="11">IDI-2</shortName>
    </alternativeName>
</protein>
<feature type="domain" description="FMN-dependent dehydrogenase" evidence="13">
    <location>
        <begin position="184"/>
        <end position="346"/>
    </location>
</feature>
<keyword evidence="3 11" id="KW-0285">Flavoprotein</keyword>
<evidence type="ECO:0000256" key="2">
    <source>
        <dbReference type="ARBA" id="ARBA00022490"/>
    </source>
</evidence>
<comment type="caution">
    <text evidence="14">The sequence shown here is derived from an EMBL/GenBank/DDBJ whole genome shotgun (WGS) entry which is preliminary data.</text>
</comment>
<proteinExistence type="inferred from homology"/>
<organism evidence="14 15">
    <name type="scientific">Bifidobacterium xylocopae</name>
    <dbReference type="NCBI Taxonomy" id="2493119"/>
    <lineage>
        <taxon>Bacteria</taxon>
        <taxon>Bacillati</taxon>
        <taxon>Actinomycetota</taxon>
        <taxon>Actinomycetes</taxon>
        <taxon>Bifidobacteriales</taxon>
        <taxon>Bifidobacteriaceae</taxon>
        <taxon>Bifidobacterium</taxon>
    </lineage>
</organism>
<feature type="domain" description="FMN-dependent dehydrogenase" evidence="13">
    <location>
        <begin position="38"/>
        <end position="113"/>
    </location>
</feature>
<reference evidence="14 15" key="1">
    <citation type="submission" date="2017-10" db="EMBL/GenBank/DDBJ databases">
        <title>Bifidobacterium xylocopum sp. nov. and Bifidobacterium aemilianum sp. nov., from the carpenter bee (Xylocopa violacea) digestive tract.</title>
        <authorList>
            <person name="Alberoni D."/>
            <person name="Baffoni L."/>
            <person name="Di Gioia D."/>
            <person name="Gaggia F."/>
            <person name="Biavati B."/>
        </authorList>
    </citation>
    <scope>NUCLEOTIDE SEQUENCE [LARGE SCALE GENOMIC DNA]</scope>
    <source>
        <strain evidence="14 15">XV2</strain>
    </source>
</reference>
<evidence type="ECO:0000256" key="8">
    <source>
        <dbReference type="ARBA" id="ARBA00023229"/>
    </source>
</evidence>
<sequence length="373" mass="38877">MSSSRLDASGARFDPGLDANPDSQRKNDHIRLALGQQQAAKRNAFDDIRFVHHSLRAVDQASVDTATSVCGAEWELPFYINAMTGGSAQAGDINAQLATAAAATGLAMATGSQHAALRRPELVPTFTTVREHDPDGFVFANVGPTVSPGQAVQAVRMLGADALQIHVNPVQEAVMAEGDRDYGAWPGRIQAIVAACPVPVVVKEVGFGLSRPTVELLASLGVGTVDVSGRGGTDFAVIENGRRADHAYWYMDSWGLSTILALLTATHPVPVPAIALLASGGVRSPLDVVKALALGARAVGVSGHFLATLTGQGVGGLIDEIHNWSSQVRALMSLLGAHTMADLKNTDMLVTGSTAEEATLLGVDLPALAHRHG</sequence>